<gene>
    <name evidence="10" type="ORF">BOX15_Mlig034048g2</name>
</gene>
<feature type="domain" description="SAM" evidence="9">
    <location>
        <begin position="335"/>
        <end position="409"/>
    </location>
</feature>
<keyword evidence="11" id="KW-1185">Reference proteome</keyword>
<dbReference type="PANTHER" id="PTHR44329">
    <property type="entry name" value="SERINE/THREONINE-PROTEIN KINASE TNNI3K-RELATED"/>
    <property type="match status" value="1"/>
</dbReference>
<organism evidence="10 11">
    <name type="scientific">Macrostomum lignano</name>
    <dbReference type="NCBI Taxonomy" id="282301"/>
    <lineage>
        <taxon>Eukaryota</taxon>
        <taxon>Metazoa</taxon>
        <taxon>Spiralia</taxon>
        <taxon>Lophotrochozoa</taxon>
        <taxon>Platyhelminthes</taxon>
        <taxon>Rhabditophora</taxon>
        <taxon>Macrostomorpha</taxon>
        <taxon>Macrostomida</taxon>
        <taxon>Macrostomidae</taxon>
        <taxon>Macrostomum</taxon>
    </lineage>
</organism>
<dbReference type="InterPro" id="IPR013761">
    <property type="entry name" value="SAM/pointed_sf"/>
</dbReference>
<evidence type="ECO:0008006" key="12">
    <source>
        <dbReference type="Google" id="ProtNLM"/>
    </source>
</evidence>
<dbReference type="InterPro" id="IPR051681">
    <property type="entry name" value="Ser/Thr_Kinases-Pseudokinases"/>
</dbReference>
<evidence type="ECO:0000256" key="1">
    <source>
        <dbReference type="ARBA" id="ARBA00022527"/>
    </source>
</evidence>
<evidence type="ECO:0000313" key="11">
    <source>
        <dbReference type="Proteomes" id="UP000215902"/>
    </source>
</evidence>
<feature type="compositionally biased region" description="Polar residues" evidence="7">
    <location>
        <begin position="617"/>
        <end position="633"/>
    </location>
</feature>
<sequence length="773" mass="84067">SQFMTDLVHIGYSDLEFYELLGRGAKGSVYRARWISADRIVAVKKLLELDLSEAKILSQVKHKNVISFIGAVIERPHYCIVSELADLGCLFDYLHDSSQPLDFTGILAWAKQIASGMQYLHEEAPVSIIHRDLKSKNVVISSSRQCKICDFGSSKTVVVSDNHATLAGTPAWMAVELMLAERPATKHCDSWSYGVVLWELLTREVPFRGLEPMQIMYVVVQDGKRLPIPASCPTELASLMSSCWAAEPFDRPTCGEILKQLRKFDGDNSLQSATAEFLQQRRAWQEEIESALSRMQRLESQLIEAQLKNYLANQRTQPANNLRILRLEQFDVNSWREVDISHWLRHHTSSTGPDLPAGFLAVYADLLMQNNITGERFLRLSDYDLFQMGVSAPEHRASLLQLVRQLQLHNNNYRQYPPLSLTACSASESPAVSPAAPRSAATPSTSSSFAAVQPSGAMSNSVVSAAAAAAFCPVRLTFVVNRLSQPDGSWKLCLEIEASEATLEQDSGASTVSVAIDSVAVLISRPVVNEFGSYTNSFANGNQLESDGEPMTGVGCSYMMTSWMAADSRDLPVTLRVCLQAYPPVLNIALTDWDVADDDCHRGGVSQLVTRQVQLRQMSRSSGLSGEDQQQPSGDPAGTDSFAATAPKIAHHVITSSSTPATPSVGSEYRPTFADMVKRAGGAAPAASAGSYRRCESSDYNYAYFNTKSSISSCSSSDNRYRRHPAAAASSGSASGPRARRLSDIVASGRGGRGGGSGGSSNKIRRSATNGFA</sequence>
<dbReference type="InterPro" id="IPR001245">
    <property type="entry name" value="Ser-Thr/Tyr_kinase_cat_dom"/>
</dbReference>
<accession>A0A267FVU2</accession>
<dbReference type="CDD" id="cd13999">
    <property type="entry name" value="STKc_MAP3K-like"/>
    <property type="match status" value="1"/>
</dbReference>
<dbReference type="GO" id="GO:0005524">
    <property type="term" value="F:ATP binding"/>
    <property type="evidence" value="ECO:0007669"/>
    <property type="project" value="UniProtKB-KW"/>
</dbReference>
<dbReference type="Proteomes" id="UP000215902">
    <property type="component" value="Unassembled WGS sequence"/>
</dbReference>
<dbReference type="SMART" id="SM00454">
    <property type="entry name" value="SAM"/>
    <property type="match status" value="1"/>
</dbReference>
<feature type="non-terminal residue" evidence="10">
    <location>
        <position position="1"/>
    </location>
</feature>
<evidence type="ECO:0000256" key="5">
    <source>
        <dbReference type="ARBA" id="ARBA00022840"/>
    </source>
</evidence>
<dbReference type="STRING" id="282301.A0A267FVU2"/>
<evidence type="ECO:0000259" key="8">
    <source>
        <dbReference type="PROSITE" id="PS50011"/>
    </source>
</evidence>
<keyword evidence="6" id="KW-0175">Coiled coil</keyword>
<dbReference type="InterPro" id="IPR000719">
    <property type="entry name" value="Prot_kinase_dom"/>
</dbReference>
<dbReference type="SUPFAM" id="SSF56112">
    <property type="entry name" value="Protein kinase-like (PK-like)"/>
    <property type="match status" value="1"/>
</dbReference>
<keyword evidence="2" id="KW-0808">Transferase</keyword>
<comment type="caution">
    <text evidence="10">The sequence shown here is derived from an EMBL/GenBank/DDBJ whole genome shotgun (WGS) entry which is preliminary data.</text>
</comment>
<evidence type="ECO:0000259" key="9">
    <source>
        <dbReference type="PROSITE" id="PS50105"/>
    </source>
</evidence>
<evidence type="ECO:0000313" key="10">
    <source>
        <dbReference type="EMBL" id="PAA77129.1"/>
    </source>
</evidence>
<feature type="domain" description="Protein kinase" evidence="8">
    <location>
        <begin position="15"/>
        <end position="278"/>
    </location>
</feature>
<dbReference type="PANTHER" id="PTHR44329:SF288">
    <property type="entry name" value="MITOGEN-ACTIVATED PROTEIN KINASE KINASE KINASE 20"/>
    <property type="match status" value="1"/>
</dbReference>
<protein>
    <recommendedName>
        <fullName evidence="12">Protein kinase domain-containing protein</fullName>
    </recommendedName>
</protein>
<dbReference type="Pfam" id="PF07714">
    <property type="entry name" value="PK_Tyr_Ser-Thr"/>
    <property type="match status" value="1"/>
</dbReference>
<name>A0A267FVU2_9PLAT</name>
<dbReference type="Gene3D" id="1.10.150.50">
    <property type="entry name" value="Transcription Factor, Ets-1"/>
    <property type="match status" value="1"/>
</dbReference>
<feature type="compositionally biased region" description="Low complexity" evidence="7">
    <location>
        <begin position="726"/>
        <end position="737"/>
    </location>
</feature>
<keyword evidence="5" id="KW-0067">ATP-binding</keyword>
<evidence type="ECO:0000256" key="4">
    <source>
        <dbReference type="ARBA" id="ARBA00022777"/>
    </source>
</evidence>
<dbReference type="InterPro" id="IPR008271">
    <property type="entry name" value="Ser/Thr_kinase_AS"/>
</dbReference>
<dbReference type="GO" id="GO:0005737">
    <property type="term" value="C:cytoplasm"/>
    <property type="evidence" value="ECO:0007669"/>
    <property type="project" value="TreeGrafter"/>
</dbReference>
<dbReference type="PROSITE" id="PS50011">
    <property type="entry name" value="PROTEIN_KINASE_DOM"/>
    <property type="match status" value="1"/>
</dbReference>
<dbReference type="Pfam" id="PF00536">
    <property type="entry name" value="SAM_1"/>
    <property type="match status" value="1"/>
</dbReference>
<evidence type="ECO:0000256" key="2">
    <source>
        <dbReference type="ARBA" id="ARBA00022679"/>
    </source>
</evidence>
<keyword evidence="1" id="KW-0723">Serine/threonine-protein kinase</keyword>
<evidence type="ECO:0000256" key="7">
    <source>
        <dbReference type="SAM" id="MobiDB-lite"/>
    </source>
</evidence>
<dbReference type="Gene3D" id="1.10.510.10">
    <property type="entry name" value="Transferase(Phosphotransferase) domain 1"/>
    <property type="match status" value="1"/>
</dbReference>
<dbReference type="SUPFAM" id="SSF47769">
    <property type="entry name" value="SAM/Pointed domain"/>
    <property type="match status" value="1"/>
</dbReference>
<keyword evidence="4" id="KW-0418">Kinase</keyword>
<feature type="region of interest" description="Disordered" evidence="7">
    <location>
        <begin position="725"/>
        <end position="773"/>
    </location>
</feature>
<dbReference type="OrthoDB" id="339325at2759"/>
<dbReference type="PROSITE" id="PS50105">
    <property type="entry name" value="SAM_DOMAIN"/>
    <property type="match status" value="1"/>
</dbReference>
<evidence type="ECO:0000256" key="6">
    <source>
        <dbReference type="SAM" id="Coils"/>
    </source>
</evidence>
<feature type="region of interest" description="Disordered" evidence="7">
    <location>
        <begin position="617"/>
        <end position="642"/>
    </location>
</feature>
<dbReference type="GO" id="GO:0004674">
    <property type="term" value="F:protein serine/threonine kinase activity"/>
    <property type="evidence" value="ECO:0007669"/>
    <property type="project" value="UniProtKB-KW"/>
</dbReference>
<dbReference type="EMBL" id="NIVC01000763">
    <property type="protein sequence ID" value="PAA77129.1"/>
    <property type="molecule type" value="Genomic_DNA"/>
</dbReference>
<dbReference type="InterPro" id="IPR001660">
    <property type="entry name" value="SAM"/>
</dbReference>
<feature type="compositionally biased region" description="Gly residues" evidence="7">
    <location>
        <begin position="749"/>
        <end position="759"/>
    </location>
</feature>
<dbReference type="SMART" id="SM00220">
    <property type="entry name" value="S_TKc"/>
    <property type="match status" value="1"/>
</dbReference>
<feature type="coiled-coil region" evidence="6">
    <location>
        <begin position="281"/>
        <end position="308"/>
    </location>
</feature>
<keyword evidence="3" id="KW-0547">Nucleotide-binding</keyword>
<dbReference type="PROSITE" id="PS00108">
    <property type="entry name" value="PROTEIN_KINASE_ST"/>
    <property type="match status" value="1"/>
</dbReference>
<dbReference type="PRINTS" id="PR00109">
    <property type="entry name" value="TYRKINASE"/>
</dbReference>
<dbReference type="AlphaFoldDB" id="A0A267FVU2"/>
<dbReference type="InterPro" id="IPR011009">
    <property type="entry name" value="Kinase-like_dom_sf"/>
</dbReference>
<proteinExistence type="predicted"/>
<dbReference type="Gene3D" id="3.30.200.20">
    <property type="entry name" value="Phosphorylase Kinase, domain 1"/>
    <property type="match status" value="1"/>
</dbReference>
<reference evidence="10 11" key="1">
    <citation type="submission" date="2017-06" db="EMBL/GenBank/DDBJ databases">
        <title>A platform for efficient transgenesis in Macrostomum lignano, a flatworm model organism for stem cell research.</title>
        <authorList>
            <person name="Berezikov E."/>
        </authorList>
    </citation>
    <scope>NUCLEOTIDE SEQUENCE [LARGE SCALE GENOMIC DNA]</scope>
    <source>
        <strain evidence="10">DV1</strain>
        <tissue evidence="10">Whole organism</tissue>
    </source>
</reference>
<evidence type="ECO:0000256" key="3">
    <source>
        <dbReference type="ARBA" id="ARBA00022741"/>
    </source>
</evidence>